<evidence type="ECO:0000259" key="4">
    <source>
        <dbReference type="Pfam" id="PF00881"/>
    </source>
</evidence>
<dbReference type="AlphaFoldDB" id="A0A3A1Y721"/>
<dbReference type="EMBL" id="NRJH01000018">
    <property type="protein sequence ID" value="RIY33311.1"/>
    <property type="molecule type" value="Genomic_DNA"/>
</dbReference>
<evidence type="ECO:0000256" key="3">
    <source>
        <dbReference type="ARBA" id="ARBA00023002"/>
    </source>
</evidence>
<evidence type="ECO:0000313" key="5">
    <source>
        <dbReference type="EMBL" id="RIY33311.1"/>
    </source>
</evidence>
<feature type="domain" description="Nitroreductase" evidence="4">
    <location>
        <begin position="7"/>
        <end position="195"/>
    </location>
</feature>
<reference evidence="5 6" key="1">
    <citation type="submission" date="2017-08" db="EMBL/GenBank/DDBJ databases">
        <title>Reclassification of Bisgaard taxon 37 and 44.</title>
        <authorList>
            <person name="Christensen H."/>
        </authorList>
    </citation>
    <scope>NUCLEOTIDE SEQUENCE [LARGE SCALE GENOMIC DNA]</scope>
    <source>
        <strain evidence="5 6">B96_4</strain>
    </source>
</reference>
<dbReference type="OrthoDB" id="9784375at2"/>
<dbReference type="Proteomes" id="UP000266258">
    <property type="component" value="Unassembled WGS sequence"/>
</dbReference>
<dbReference type="Gene3D" id="3.40.109.10">
    <property type="entry name" value="NADH Oxidase"/>
    <property type="match status" value="1"/>
</dbReference>
<comment type="caution">
    <text evidence="5">The sequence shown here is derived from an EMBL/GenBank/DDBJ whole genome shotgun (WGS) entry which is preliminary data.</text>
</comment>
<dbReference type="PANTHER" id="PTHR23026">
    <property type="entry name" value="NADPH NITROREDUCTASE"/>
    <property type="match status" value="1"/>
</dbReference>
<dbReference type="InterPro" id="IPR000415">
    <property type="entry name" value="Nitroreductase-like"/>
</dbReference>
<gene>
    <name evidence="5" type="ORF">CJP74_02480</name>
</gene>
<proteinExistence type="predicted"/>
<evidence type="ECO:0000256" key="1">
    <source>
        <dbReference type="ARBA" id="ARBA00022630"/>
    </source>
</evidence>
<evidence type="ECO:0000256" key="2">
    <source>
        <dbReference type="ARBA" id="ARBA00022643"/>
    </source>
</evidence>
<keyword evidence="2" id="KW-0288">FMN</keyword>
<keyword evidence="1" id="KW-0285">Flavoprotein</keyword>
<dbReference type="Pfam" id="PF00881">
    <property type="entry name" value="Nitroreductase"/>
    <property type="match status" value="1"/>
</dbReference>
<dbReference type="GO" id="GO:0016491">
    <property type="term" value="F:oxidoreductase activity"/>
    <property type="evidence" value="ECO:0007669"/>
    <property type="project" value="UniProtKB-KW"/>
</dbReference>
<dbReference type="InterPro" id="IPR050627">
    <property type="entry name" value="Nitroreductase/BluB"/>
</dbReference>
<sequence>MEFAQVLRQRKSVRAFQSTLLTQAQINLVLEEAQLAPSSQNTQPWQVHIVSGNKLAQLQELFCQLWDKQELTPDFTYGLDAYPEENKVRAQETAKLFADVRNIYRGDKEARFNAIKENYFYGAPHAAFFFFPSVGDNVRLAFDLGLYVENFLLSLTNHGFAGVPQTMLTVFAEPLREILGVEPNYKLIIGVSFGYEDHNAPVNQVKSTRVPVEQVVKFHQ</sequence>
<evidence type="ECO:0000313" key="6">
    <source>
        <dbReference type="Proteomes" id="UP000266258"/>
    </source>
</evidence>
<dbReference type="PANTHER" id="PTHR23026:SF90">
    <property type="entry name" value="IODOTYROSINE DEIODINASE 1"/>
    <property type="match status" value="1"/>
</dbReference>
<accession>A0A3A1Y721</accession>
<name>A0A3A1Y721_9GAMM</name>
<dbReference type="SUPFAM" id="SSF55469">
    <property type="entry name" value="FMN-dependent nitroreductase-like"/>
    <property type="match status" value="1"/>
</dbReference>
<keyword evidence="3" id="KW-0560">Oxidoreductase</keyword>
<protein>
    <recommendedName>
        <fullName evidence="4">Nitroreductase domain-containing protein</fullName>
    </recommendedName>
</protein>
<organism evidence="5 6">
    <name type="scientific">Psittacicella melopsittaci</name>
    <dbReference type="NCBI Taxonomy" id="2028576"/>
    <lineage>
        <taxon>Bacteria</taxon>
        <taxon>Pseudomonadati</taxon>
        <taxon>Pseudomonadota</taxon>
        <taxon>Gammaproteobacteria</taxon>
        <taxon>Pasteurellales</taxon>
        <taxon>Psittacicellaceae</taxon>
        <taxon>Psittacicella</taxon>
    </lineage>
</organism>
<keyword evidence="6" id="KW-1185">Reference proteome</keyword>
<dbReference type="CDD" id="cd02136">
    <property type="entry name" value="PnbA_NfnB-like"/>
    <property type="match status" value="1"/>
</dbReference>
<dbReference type="RefSeq" id="WP_119496702.1">
    <property type="nucleotide sequence ID" value="NZ_NRJH01000018.1"/>
</dbReference>
<dbReference type="InterPro" id="IPR029479">
    <property type="entry name" value="Nitroreductase"/>
</dbReference>